<evidence type="ECO:0000256" key="4">
    <source>
        <dbReference type="SAM" id="MobiDB-lite"/>
    </source>
</evidence>
<evidence type="ECO:0000259" key="5">
    <source>
        <dbReference type="PROSITE" id="PS51175"/>
    </source>
</evidence>
<dbReference type="SUPFAM" id="SSF49265">
    <property type="entry name" value="Fibronectin type III"/>
    <property type="match status" value="1"/>
</dbReference>
<reference evidence="6" key="1">
    <citation type="submission" date="2023-07" db="EMBL/GenBank/DDBJ databases">
        <title>Gilvimarinus algae sp. nov., isolated from the surface of Kelp.</title>
        <authorList>
            <person name="Sun Y.Y."/>
            <person name="Gong Y."/>
            <person name="Du Z.J."/>
        </authorList>
    </citation>
    <scope>NUCLEOTIDE SEQUENCE</scope>
    <source>
        <strain evidence="6">SDUM040014</strain>
    </source>
</reference>
<dbReference type="SMART" id="SM00606">
    <property type="entry name" value="CBD_IV"/>
    <property type="match status" value="1"/>
</dbReference>
<dbReference type="SUPFAM" id="SSF49785">
    <property type="entry name" value="Galactose-binding domain-like"/>
    <property type="match status" value="1"/>
</dbReference>
<dbReference type="EMBL" id="JAULRT010000062">
    <property type="protein sequence ID" value="MDO3383724.1"/>
    <property type="molecule type" value="Genomic_DNA"/>
</dbReference>
<evidence type="ECO:0000256" key="2">
    <source>
        <dbReference type="ARBA" id="ARBA00022801"/>
    </source>
</evidence>
<proteinExistence type="predicted"/>
<sequence>MKTLSFFSTLTLATAIGITVTGCGSSSSGSDNSTGSSSSSSSSSSVVSSSSSSQSSTSEGLTMLKTAGTQWVDASGNPVILKGTNLGNWLLQEFWMMGQSTEAVNDQCTLEGVLDERFGQGERERLMELFRDNWITERDWDQMAEFGLNVVRLPFVWNLIEDENNPYTLRDDAWVYLDRALAEAAERNIYVILDLHGAAGSQGWEHHSGCAERNWYWEGGNGEPASYYQERTIWLWEQIAERYKDNETVAAYGLLNEPWGTDPEPLAEAITTLYEKVRAVDSEHIIILPGHSAGIDAYGDPQDRGMENVAFEMHFYPGIFGWGEIGYQVQRDWLTCGPTGTTGVCEWDTRLTALDTPFLIGEFQPWTGQGLDLGARITRATYDTYGQYGWAATNWSYKVLTNTGGQGAGTWGMVTNEKGLGLLTKADTWACAGWDSDLDTACGAATPSFTAPGEGEQTFYFVIKTGACCEGSLNVTFDNLALVHETSGADVLSNGGFGDSASWNTWTVGEPISVNASQSDASLLPAGAEAPALQLSSSGESNGGLYQQITLTGGETYRLDGVFKDNSSASSWAEIYLVSEAPADGVDITGESLPQLDFHTAPLDAIEQLFTSFGTMNYDVHEDLKTWMNSDTSPELFELPATVQNLALMPTQSGQQLSWDAVSGEIDGYRVYRSAQAGNLGTMIAEVDGTGYTDTAAAEQTYYYRVSAYRGDAVGYASATVATDLVAIQVPGRIEAEAFSTMNGIELETTGDTGGGQNIGYLDAGDWIDYFLTSDSAGTYTASFRLASAGGSSGFNVLVDGELVETIAVPDTGDWQAWQTVSGEVSLPAGDFTLRLEAIGGSWNLNWIELQTP</sequence>
<organism evidence="6 7">
    <name type="scientific">Gilvimarinus algae</name>
    <dbReference type="NCBI Taxonomy" id="3058037"/>
    <lineage>
        <taxon>Bacteria</taxon>
        <taxon>Pseudomonadati</taxon>
        <taxon>Pseudomonadota</taxon>
        <taxon>Gammaproteobacteria</taxon>
        <taxon>Cellvibrionales</taxon>
        <taxon>Cellvibrionaceae</taxon>
        <taxon>Gilvimarinus</taxon>
    </lineage>
</organism>
<dbReference type="SUPFAM" id="SSF51445">
    <property type="entry name" value="(Trans)glycosidases"/>
    <property type="match status" value="1"/>
</dbReference>
<dbReference type="InterPro" id="IPR006584">
    <property type="entry name" value="Cellulose-bd_IV"/>
</dbReference>
<dbReference type="Proteomes" id="UP001168380">
    <property type="component" value="Unassembled WGS sequence"/>
</dbReference>
<comment type="caution">
    <text evidence="6">The sequence shown here is derived from an EMBL/GenBank/DDBJ whole genome shotgun (WGS) entry which is preliminary data.</text>
</comment>
<keyword evidence="1" id="KW-0732">Signal</keyword>
<evidence type="ECO:0000313" key="7">
    <source>
        <dbReference type="Proteomes" id="UP001168380"/>
    </source>
</evidence>
<dbReference type="InterPro" id="IPR008979">
    <property type="entry name" value="Galactose-bd-like_sf"/>
</dbReference>
<dbReference type="Gene3D" id="2.60.120.260">
    <property type="entry name" value="Galactose-binding domain-like"/>
    <property type="match status" value="2"/>
</dbReference>
<keyword evidence="2" id="KW-0378">Hydrolase</keyword>
<dbReference type="InterPro" id="IPR036116">
    <property type="entry name" value="FN3_sf"/>
</dbReference>
<evidence type="ECO:0000256" key="3">
    <source>
        <dbReference type="ARBA" id="ARBA00023295"/>
    </source>
</evidence>
<keyword evidence="3" id="KW-0326">Glycosidase</keyword>
<dbReference type="CDD" id="cd04080">
    <property type="entry name" value="CBM6_cellulase-like"/>
    <property type="match status" value="1"/>
</dbReference>
<name>A0ABT8TJQ5_9GAMM</name>
<feature type="domain" description="CBM6" evidence="5">
    <location>
        <begin position="732"/>
        <end position="851"/>
    </location>
</feature>
<evidence type="ECO:0000256" key="1">
    <source>
        <dbReference type="ARBA" id="ARBA00022729"/>
    </source>
</evidence>
<dbReference type="PANTHER" id="PTHR31297">
    <property type="entry name" value="GLUCAN ENDO-1,6-BETA-GLUCOSIDASE B"/>
    <property type="match status" value="1"/>
</dbReference>
<evidence type="ECO:0000313" key="6">
    <source>
        <dbReference type="EMBL" id="MDO3383724.1"/>
    </source>
</evidence>
<dbReference type="InterPro" id="IPR017853">
    <property type="entry name" value="GH"/>
</dbReference>
<dbReference type="InterPro" id="IPR005084">
    <property type="entry name" value="CBM6"/>
</dbReference>
<feature type="compositionally biased region" description="Low complexity" evidence="4">
    <location>
        <begin position="23"/>
        <end position="58"/>
    </location>
</feature>
<protein>
    <submittedName>
        <fullName evidence="6">Cellulase family glycosylhydrolase</fullName>
    </submittedName>
</protein>
<dbReference type="Gene3D" id="3.20.20.80">
    <property type="entry name" value="Glycosidases"/>
    <property type="match status" value="1"/>
</dbReference>
<dbReference type="Pfam" id="PF00150">
    <property type="entry name" value="Cellulase"/>
    <property type="match status" value="1"/>
</dbReference>
<dbReference type="Gene3D" id="2.60.40.10">
    <property type="entry name" value="Immunoglobulins"/>
    <property type="match status" value="1"/>
</dbReference>
<accession>A0ABT8TJQ5</accession>
<dbReference type="InterPro" id="IPR050386">
    <property type="entry name" value="Glycosyl_hydrolase_5"/>
</dbReference>
<dbReference type="PROSITE" id="PS51257">
    <property type="entry name" value="PROKAR_LIPOPROTEIN"/>
    <property type="match status" value="1"/>
</dbReference>
<dbReference type="Pfam" id="PF03422">
    <property type="entry name" value="CBM_6"/>
    <property type="match status" value="1"/>
</dbReference>
<dbReference type="PANTHER" id="PTHR31297:SF13">
    <property type="entry name" value="PUTATIVE-RELATED"/>
    <property type="match status" value="1"/>
</dbReference>
<feature type="region of interest" description="Disordered" evidence="4">
    <location>
        <begin position="23"/>
        <end position="59"/>
    </location>
</feature>
<dbReference type="InterPro" id="IPR013783">
    <property type="entry name" value="Ig-like_fold"/>
</dbReference>
<keyword evidence="7" id="KW-1185">Reference proteome</keyword>
<dbReference type="RefSeq" id="WP_302714675.1">
    <property type="nucleotide sequence ID" value="NZ_JAULRT010000062.1"/>
</dbReference>
<gene>
    <name evidence="6" type="ORF">QWI16_16195</name>
</gene>
<dbReference type="InterPro" id="IPR001547">
    <property type="entry name" value="Glyco_hydro_5"/>
</dbReference>
<dbReference type="PROSITE" id="PS51175">
    <property type="entry name" value="CBM6"/>
    <property type="match status" value="1"/>
</dbReference>